<proteinExistence type="predicted"/>
<name>A0A4Y2M528_ARAVE</name>
<dbReference type="Proteomes" id="UP000499080">
    <property type="component" value="Unassembled WGS sequence"/>
</dbReference>
<sequence length="99" mass="10775">MTRSSVQVNKTKGLTKLTDGKTGTSFGDQEIVCRTTHLFLDDTVGESVALSFDGGFKPEGRREGISNVTMISLSFDCCLAGLLHHLDQRQWRTVTGATP</sequence>
<keyword evidence="2" id="KW-1185">Reference proteome</keyword>
<evidence type="ECO:0000313" key="2">
    <source>
        <dbReference type="Proteomes" id="UP000499080"/>
    </source>
</evidence>
<accession>A0A4Y2M528</accession>
<protein>
    <submittedName>
        <fullName evidence="1">Uncharacterized protein</fullName>
    </submittedName>
</protein>
<comment type="caution">
    <text evidence="1">The sequence shown here is derived from an EMBL/GenBank/DDBJ whole genome shotgun (WGS) entry which is preliminary data.</text>
</comment>
<gene>
    <name evidence="1" type="ORF">AVEN_96811_1</name>
</gene>
<evidence type="ECO:0000313" key="1">
    <source>
        <dbReference type="EMBL" id="GBN22185.1"/>
    </source>
</evidence>
<organism evidence="1 2">
    <name type="scientific">Araneus ventricosus</name>
    <name type="common">Orbweaver spider</name>
    <name type="synonym">Epeira ventricosa</name>
    <dbReference type="NCBI Taxonomy" id="182803"/>
    <lineage>
        <taxon>Eukaryota</taxon>
        <taxon>Metazoa</taxon>
        <taxon>Ecdysozoa</taxon>
        <taxon>Arthropoda</taxon>
        <taxon>Chelicerata</taxon>
        <taxon>Arachnida</taxon>
        <taxon>Araneae</taxon>
        <taxon>Araneomorphae</taxon>
        <taxon>Entelegynae</taxon>
        <taxon>Araneoidea</taxon>
        <taxon>Araneidae</taxon>
        <taxon>Araneus</taxon>
    </lineage>
</organism>
<dbReference type="AlphaFoldDB" id="A0A4Y2M528"/>
<dbReference type="EMBL" id="BGPR01006832">
    <property type="protein sequence ID" value="GBN22185.1"/>
    <property type="molecule type" value="Genomic_DNA"/>
</dbReference>
<reference evidence="1 2" key="1">
    <citation type="journal article" date="2019" name="Sci. Rep.">
        <title>Orb-weaving spider Araneus ventricosus genome elucidates the spidroin gene catalogue.</title>
        <authorList>
            <person name="Kono N."/>
            <person name="Nakamura H."/>
            <person name="Ohtoshi R."/>
            <person name="Moran D.A.P."/>
            <person name="Shinohara A."/>
            <person name="Yoshida Y."/>
            <person name="Fujiwara M."/>
            <person name="Mori M."/>
            <person name="Tomita M."/>
            <person name="Arakawa K."/>
        </authorList>
    </citation>
    <scope>NUCLEOTIDE SEQUENCE [LARGE SCALE GENOMIC DNA]</scope>
</reference>